<reference evidence="6" key="1">
    <citation type="journal article" date="2018" name="Nat. Microbiol.">
        <title>Leveraging single-cell genomics to expand the fungal tree of life.</title>
        <authorList>
            <person name="Ahrendt S.R."/>
            <person name="Quandt C.A."/>
            <person name="Ciobanu D."/>
            <person name="Clum A."/>
            <person name="Salamov A."/>
            <person name="Andreopoulos B."/>
            <person name="Cheng J.F."/>
            <person name="Woyke T."/>
            <person name="Pelin A."/>
            <person name="Henrissat B."/>
            <person name="Reynolds N.K."/>
            <person name="Benny G.L."/>
            <person name="Smith M.E."/>
            <person name="James T.Y."/>
            <person name="Grigoriev I.V."/>
        </authorList>
    </citation>
    <scope>NUCLEOTIDE SEQUENCE [LARGE SCALE GENOMIC DNA]</scope>
    <source>
        <strain evidence="6">CSF55</strain>
    </source>
</reference>
<evidence type="ECO:0000256" key="1">
    <source>
        <dbReference type="ARBA" id="ARBA00022490"/>
    </source>
</evidence>
<dbReference type="AlphaFoldDB" id="A0A4V1IZ93"/>
<keyword evidence="1" id="KW-0963">Cytoplasm</keyword>
<keyword evidence="4" id="KW-0175">Coiled coil</keyword>
<sequence>MDNTFDYGCTKVCIAFRSPSLLNLKGSAPGNLDFNVSDKSILSKFYCGTEEGDLILVDWTEKKAEEKDLVATQWSPTRPNVFFVARADGYLEAWDIVDRSNEPSLLQSIATSGLTTMTLHVYSSTTGSQLLACGDDTGTLHILQIPKMLCRTGRNEKAMFKLFLEREIKRVYYVEEEKVLMNAEKQNQQAQAAIGVEKKEKNDDSIDLDDENMEKTYSALEKEFMERISATA</sequence>
<dbReference type="GO" id="GO:0045504">
    <property type="term" value="F:dynein heavy chain binding"/>
    <property type="evidence" value="ECO:0007669"/>
    <property type="project" value="TreeGrafter"/>
</dbReference>
<dbReference type="GO" id="GO:0036159">
    <property type="term" value="P:inner dynein arm assembly"/>
    <property type="evidence" value="ECO:0007669"/>
    <property type="project" value="TreeGrafter"/>
</dbReference>
<proteinExistence type="predicted"/>
<feature type="coiled-coil region" evidence="4">
    <location>
        <begin position="173"/>
        <end position="200"/>
    </location>
</feature>
<dbReference type="Proteomes" id="UP000281549">
    <property type="component" value="Unassembled WGS sequence"/>
</dbReference>
<accession>A0A4V1IZ93</accession>
<evidence type="ECO:0000313" key="5">
    <source>
        <dbReference type="EMBL" id="RKP17259.1"/>
    </source>
</evidence>
<evidence type="ECO:0000256" key="3">
    <source>
        <dbReference type="ARBA" id="ARBA00022737"/>
    </source>
</evidence>
<dbReference type="SUPFAM" id="SSF50978">
    <property type="entry name" value="WD40 repeat-like"/>
    <property type="match status" value="1"/>
</dbReference>
<dbReference type="GO" id="GO:0045503">
    <property type="term" value="F:dynein light chain binding"/>
    <property type="evidence" value="ECO:0007669"/>
    <property type="project" value="TreeGrafter"/>
</dbReference>
<dbReference type="PANTHER" id="PTHR12442:SF5">
    <property type="entry name" value="DYNEIN AXONEMAL INTERMEDIATE CHAIN 3"/>
    <property type="match status" value="1"/>
</dbReference>
<protein>
    <recommendedName>
        <fullName evidence="7">WD40 repeat-like protein</fullName>
    </recommendedName>
</protein>
<evidence type="ECO:0000256" key="2">
    <source>
        <dbReference type="ARBA" id="ARBA00022574"/>
    </source>
</evidence>
<name>A0A4V1IZ93_ROZAC</name>
<dbReference type="InterPro" id="IPR050687">
    <property type="entry name" value="Dynein_IC"/>
</dbReference>
<evidence type="ECO:0000256" key="4">
    <source>
        <dbReference type="SAM" id="Coils"/>
    </source>
</evidence>
<gene>
    <name evidence="5" type="ORF">ROZALSC1DRAFT_24381</name>
</gene>
<dbReference type="InterPro" id="IPR036322">
    <property type="entry name" value="WD40_repeat_dom_sf"/>
</dbReference>
<keyword evidence="2" id="KW-0853">WD repeat</keyword>
<dbReference type="GO" id="GO:0036156">
    <property type="term" value="C:inner dynein arm"/>
    <property type="evidence" value="ECO:0007669"/>
    <property type="project" value="TreeGrafter"/>
</dbReference>
<evidence type="ECO:0008006" key="7">
    <source>
        <dbReference type="Google" id="ProtNLM"/>
    </source>
</evidence>
<evidence type="ECO:0000313" key="6">
    <source>
        <dbReference type="Proteomes" id="UP000281549"/>
    </source>
</evidence>
<dbReference type="GO" id="GO:0060294">
    <property type="term" value="P:cilium movement involved in cell motility"/>
    <property type="evidence" value="ECO:0007669"/>
    <property type="project" value="TreeGrafter"/>
</dbReference>
<dbReference type="PANTHER" id="PTHR12442">
    <property type="entry name" value="DYNEIN INTERMEDIATE CHAIN"/>
    <property type="match status" value="1"/>
</dbReference>
<keyword evidence="3" id="KW-0677">Repeat</keyword>
<dbReference type="Gene3D" id="2.130.10.10">
    <property type="entry name" value="YVTN repeat-like/Quinoprotein amine dehydrogenase"/>
    <property type="match status" value="1"/>
</dbReference>
<dbReference type="EMBL" id="ML005938">
    <property type="protein sequence ID" value="RKP17259.1"/>
    <property type="molecule type" value="Genomic_DNA"/>
</dbReference>
<organism evidence="5 6">
    <name type="scientific">Rozella allomycis (strain CSF55)</name>
    <dbReference type="NCBI Taxonomy" id="988480"/>
    <lineage>
        <taxon>Eukaryota</taxon>
        <taxon>Fungi</taxon>
        <taxon>Fungi incertae sedis</taxon>
        <taxon>Cryptomycota</taxon>
        <taxon>Cryptomycota incertae sedis</taxon>
        <taxon>Rozella</taxon>
    </lineage>
</organism>
<dbReference type="InterPro" id="IPR015943">
    <property type="entry name" value="WD40/YVTN_repeat-like_dom_sf"/>
</dbReference>